<evidence type="ECO:0000313" key="2">
    <source>
        <dbReference type="Proteomes" id="UP000214588"/>
    </source>
</evidence>
<keyword evidence="1" id="KW-0436">Ligase</keyword>
<sequence>MQKQNKIEVVDNEKDLVKDIDGKTYCRIPIKTHFVKVNENYIDLVKKYVYPTYLEGDILIGSEKVLALCQGDVIFKDDLQITPLAKFLSKFATKNPAGPAMDNVYKMQTAINLVGRARIITAAFLGAVGKLLGISGLFYKVAGKGVRNIDGFCVVGFDYYSDKGILAPTNPKLACEKVKEQLGIDCVIVDANDINIEILGKNKENAYSNELIKRIIIDNPAGQGVEMTPFIIIRKKDLQKEYDSKSIV</sequence>
<gene>
    <name evidence="1" type="ORF">CDO51_06055</name>
</gene>
<dbReference type="Proteomes" id="UP000214588">
    <property type="component" value="Unassembled WGS sequence"/>
</dbReference>
<keyword evidence="2" id="KW-1185">Reference proteome</keyword>
<dbReference type="GO" id="GO:0016874">
    <property type="term" value="F:ligase activity"/>
    <property type="evidence" value="ECO:0007669"/>
    <property type="project" value="UniProtKB-KW"/>
</dbReference>
<organism evidence="1 2">
    <name type="scientific">Natranaerobius trueperi</name>
    <dbReference type="NCBI Taxonomy" id="759412"/>
    <lineage>
        <taxon>Bacteria</taxon>
        <taxon>Bacillati</taxon>
        <taxon>Bacillota</taxon>
        <taxon>Clostridia</taxon>
        <taxon>Natranaerobiales</taxon>
        <taxon>Natranaerobiaceae</taxon>
        <taxon>Natranaerobius</taxon>
    </lineage>
</organism>
<accession>A0A226BY59</accession>
<dbReference type="RefSeq" id="WP_089023406.1">
    <property type="nucleotide sequence ID" value="NZ_NIQC01000010.1"/>
</dbReference>
<evidence type="ECO:0000313" key="1">
    <source>
        <dbReference type="EMBL" id="OWZ83946.1"/>
    </source>
</evidence>
<name>A0A226BY59_9FIRM</name>
<proteinExistence type="predicted"/>
<dbReference type="AlphaFoldDB" id="A0A226BY59"/>
<dbReference type="SUPFAM" id="SSF144010">
    <property type="entry name" value="CofE-like"/>
    <property type="match status" value="1"/>
</dbReference>
<reference evidence="1 2" key="1">
    <citation type="submission" date="2017-06" db="EMBL/GenBank/DDBJ databases">
        <title>Draft Genome Sequence of Natranaerobius trueperi halophilic, alkalithermophilic bacteria from soda lakes.</title>
        <authorList>
            <person name="Zhao B."/>
        </authorList>
    </citation>
    <scope>NUCLEOTIDE SEQUENCE [LARGE SCALE GENOMIC DNA]</scope>
    <source>
        <strain evidence="1 2">DSM 18760</strain>
    </source>
</reference>
<comment type="caution">
    <text evidence="1">The sequence shown here is derived from an EMBL/GenBank/DDBJ whole genome shotgun (WGS) entry which is preliminary data.</text>
</comment>
<protein>
    <submittedName>
        <fullName evidence="1">F420-0--gamma-glutamyl ligase</fullName>
    </submittedName>
</protein>
<dbReference type="OrthoDB" id="9763290at2"/>
<dbReference type="EMBL" id="NIQC01000010">
    <property type="protein sequence ID" value="OWZ83946.1"/>
    <property type="molecule type" value="Genomic_DNA"/>
</dbReference>